<dbReference type="InterPro" id="IPR011006">
    <property type="entry name" value="CheY-like_superfamily"/>
</dbReference>
<dbReference type="Pfam" id="PF00072">
    <property type="entry name" value="Response_reg"/>
    <property type="match status" value="1"/>
</dbReference>
<feature type="compositionally biased region" description="Basic and acidic residues" evidence="4">
    <location>
        <begin position="75"/>
        <end position="85"/>
    </location>
</feature>
<protein>
    <recommendedName>
        <fullName evidence="5">Response regulatory domain-containing protein</fullName>
    </recommendedName>
</protein>
<accession>A0A9P7FXN8</accession>
<dbReference type="EMBL" id="JABCKI010005730">
    <property type="protein sequence ID" value="KAG5639155.1"/>
    <property type="molecule type" value="Genomic_DNA"/>
</dbReference>
<evidence type="ECO:0000256" key="2">
    <source>
        <dbReference type="ARBA" id="ARBA00023012"/>
    </source>
</evidence>
<dbReference type="CDD" id="cd17546">
    <property type="entry name" value="REC_hyHK_CKI1_RcsC-like"/>
    <property type="match status" value="1"/>
</dbReference>
<keyword evidence="2" id="KW-0902">Two-component regulatory system</keyword>
<dbReference type="PANTHER" id="PTHR45339:SF1">
    <property type="entry name" value="HYBRID SIGNAL TRANSDUCTION HISTIDINE KINASE J"/>
    <property type="match status" value="1"/>
</dbReference>
<name>A0A9P7FXN8_9AGAR</name>
<dbReference type="Proteomes" id="UP000717328">
    <property type="component" value="Unassembled WGS sequence"/>
</dbReference>
<feature type="region of interest" description="Disordered" evidence="4">
    <location>
        <begin position="734"/>
        <end position="860"/>
    </location>
</feature>
<dbReference type="FunFam" id="3.40.50.2300:FF:000146">
    <property type="entry name" value="Putative two-component response regulator SSK1p"/>
    <property type="match status" value="1"/>
</dbReference>
<feature type="compositionally biased region" description="Low complexity" evidence="4">
    <location>
        <begin position="826"/>
        <end position="846"/>
    </location>
</feature>
<evidence type="ECO:0000256" key="1">
    <source>
        <dbReference type="ARBA" id="ARBA00022553"/>
    </source>
</evidence>
<feature type="compositionally biased region" description="Polar residues" evidence="4">
    <location>
        <begin position="39"/>
        <end position="61"/>
    </location>
</feature>
<feature type="compositionally biased region" description="Basic and acidic residues" evidence="4">
    <location>
        <begin position="683"/>
        <end position="703"/>
    </location>
</feature>
<feature type="region of interest" description="Disordered" evidence="4">
    <location>
        <begin position="652"/>
        <end position="713"/>
    </location>
</feature>
<proteinExistence type="predicted"/>
<feature type="region of interest" description="Disordered" evidence="4">
    <location>
        <begin position="976"/>
        <end position="1008"/>
    </location>
</feature>
<evidence type="ECO:0000313" key="6">
    <source>
        <dbReference type="EMBL" id="KAG5639155.1"/>
    </source>
</evidence>
<feature type="compositionally biased region" description="Low complexity" evidence="4">
    <location>
        <begin position="995"/>
        <end position="1008"/>
    </location>
</feature>
<feature type="compositionally biased region" description="Low complexity" evidence="4">
    <location>
        <begin position="653"/>
        <end position="667"/>
    </location>
</feature>
<keyword evidence="7" id="KW-1185">Reference proteome</keyword>
<dbReference type="GO" id="GO:0000156">
    <property type="term" value="F:phosphorelay response regulator activity"/>
    <property type="evidence" value="ECO:0007669"/>
    <property type="project" value="UniProtKB-ARBA"/>
</dbReference>
<evidence type="ECO:0000313" key="7">
    <source>
        <dbReference type="Proteomes" id="UP000717328"/>
    </source>
</evidence>
<sequence>MTTPKLPAVRLPIVNSNGSECITPTGIVLELPQTSKFSVSWPSDTRSATTPPASERANLSFTEGDSESSDGGSLNEHRDPDELRQEATSMGASAPRLQRSPALPPLSRALSMPLPSQLGYLKHPLRSDNVSLSEPVTMNERSLRELSLELADSVQMLIQTMLQVSPPQLLDPAKEQFSACALSVPTPSMSAMLTMMKNLNYISANMSGLVSPGDVDMEESRVGTPAVHTDFDIGEILQSVGDALSGAAAQSGVDLVIYHGDDIGLRHVCVKGDEGGISYALSHIVRQVLATTQPGDSIELGLLVSDPMTNTQDGQSSPTEETPIACTIRISHKYGTSIAPLADGKRCCPSRPRPSFSTVLLQRLLQQIKVTLTPDLPPPKLFVDGRTCDFTLSLDRGSLSVLNTPMVTQFGDEDSTGEPSVEQLILFAEGLKGKRVVLYANAKGSFAQHLSSLLTGWGMDVTHVSPDGEVDGLPNVPPSPTMPMPPPPGLPSTSTYAPKPEFPTSGIPFKDPPSFVFIDDDLAVLKDRLYAFRTEKPYPLNLDPRRRPSLALTHRQRSSPQVPRSVAASTTSVVIVHFTGLGNYKMIKDIVQSVMASHSGSSTPLPEVMIIPKPAGPRRFLTALHTAVTKPVVDPFFTPIATSPGSPGVANGSFFHSYHNSESSNNSKPSPAKTNRPSGSRSNSDRSTKSGTKSGKELPDLTVHHPPPSPLAISENAEYFSEAPVKLGASPSTGLFIQNPEGQATGLFFQPPGKTLRNPSAQSMERDRGQLSMPEQKRRSSRLSLAEPSSPMSFSSLHAAATSPKPAVDAWTAASPSMRAAARKQSTTPPAAASSSSSPTLPSKPSIDTSRAAPPLENIMPQRKGLLRRTAEEGKAQSPSAALASAAKKVKAAADGNIVPPISVLIVDDNPINQTILSTFMKKKKIKYDLANNGQEAVQKWRTGEFHLILMDIQMPVMDGIQATKEIRHLEATNAMAGYPPVTPSSEGHQSPLRTPSDTSTDAKSATSPHRSSVIIVALTASSLDSDRNAALAAGCNDFLTKPVSLLWLNNKIIEWGSIKALQMWAERRPDAISSMSTAQAAQARNVADRLHVPHGRTTPSPSRNVSIRMPAAVSATPVAGLLGSAAVDSYWGPEGSSSLVPPSLHSGLYVR</sequence>
<dbReference type="Gene3D" id="3.40.50.2300">
    <property type="match status" value="1"/>
</dbReference>
<reference evidence="6" key="2">
    <citation type="submission" date="2021-10" db="EMBL/GenBank/DDBJ databases">
        <title>Phylogenomics reveals ancestral predisposition of the termite-cultivated fungus Termitomyces towards a domesticated lifestyle.</title>
        <authorList>
            <person name="Auxier B."/>
            <person name="Grum-Grzhimaylo A."/>
            <person name="Cardenas M.E."/>
            <person name="Lodge J.D."/>
            <person name="Laessoe T."/>
            <person name="Pedersen O."/>
            <person name="Smith M.E."/>
            <person name="Kuyper T.W."/>
            <person name="Franco-Molano E.A."/>
            <person name="Baroni T.J."/>
            <person name="Aanen D.K."/>
        </authorList>
    </citation>
    <scope>NUCLEOTIDE SEQUENCE</scope>
    <source>
        <strain evidence="6">D49</strain>
    </source>
</reference>
<keyword evidence="1 3" id="KW-0597">Phosphoprotein</keyword>
<reference evidence="6" key="1">
    <citation type="submission" date="2021-02" db="EMBL/GenBank/DDBJ databases">
        <authorList>
            <person name="Nieuwenhuis M."/>
            <person name="Van De Peppel L.J.J."/>
        </authorList>
    </citation>
    <scope>NUCLEOTIDE SEQUENCE</scope>
    <source>
        <strain evidence="6">D49</strain>
    </source>
</reference>
<feature type="compositionally biased region" description="Polar residues" evidence="4">
    <location>
        <begin position="668"/>
        <end position="682"/>
    </location>
</feature>
<evidence type="ECO:0000256" key="4">
    <source>
        <dbReference type="SAM" id="MobiDB-lite"/>
    </source>
</evidence>
<feature type="domain" description="Response regulatory" evidence="5">
    <location>
        <begin position="903"/>
        <end position="1057"/>
    </location>
</feature>
<dbReference type="SUPFAM" id="SSF52172">
    <property type="entry name" value="CheY-like"/>
    <property type="match status" value="1"/>
</dbReference>
<feature type="compositionally biased region" description="Polar residues" evidence="4">
    <location>
        <begin position="984"/>
        <end position="994"/>
    </location>
</feature>
<evidence type="ECO:0000259" key="5">
    <source>
        <dbReference type="PROSITE" id="PS50110"/>
    </source>
</evidence>
<dbReference type="OrthoDB" id="21225at2759"/>
<dbReference type="PANTHER" id="PTHR45339">
    <property type="entry name" value="HYBRID SIGNAL TRANSDUCTION HISTIDINE KINASE J"/>
    <property type="match status" value="1"/>
</dbReference>
<comment type="caution">
    <text evidence="6">The sequence shown here is derived from an EMBL/GenBank/DDBJ whole genome shotgun (WGS) entry which is preliminary data.</text>
</comment>
<dbReference type="InterPro" id="IPR001789">
    <property type="entry name" value="Sig_transdc_resp-reg_receiver"/>
</dbReference>
<dbReference type="SMART" id="SM00448">
    <property type="entry name" value="REC"/>
    <property type="match status" value="1"/>
</dbReference>
<gene>
    <name evidence="6" type="ORF">H0H81_006414</name>
</gene>
<organism evidence="6 7">
    <name type="scientific">Sphagnurus paluster</name>
    <dbReference type="NCBI Taxonomy" id="117069"/>
    <lineage>
        <taxon>Eukaryota</taxon>
        <taxon>Fungi</taxon>
        <taxon>Dikarya</taxon>
        <taxon>Basidiomycota</taxon>
        <taxon>Agaricomycotina</taxon>
        <taxon>Agaricomycetes</taxon>
        <taxon>Agaricomycetidae</taxon>
        <taxon>Agaricales</taxon>
        <taxon>Tricholomatineae</taxon>
        <taxon>Lyophyllaceae</taxon>
        <taxon>Sphagnurus</taxon>
    </lineage>
</organism>
<evidence type="ECO:0000256" key="3">
    <source>
        <dbReference type="PROSITE-ProRule" id="PRU00169"/>
    </source>
</evidence>
<dbReference type="PROSITE" id="PS50110">
    <property type="entry name" value="RESPONSE_REGULATORY"/>
    <property type="match status" value="1"/>
</dbReference>
<dbReference type="AlphaFoldDB" id="A0A9P7FXN8"/>
<feature type="modified residue" description="4-aspartylphosphate" evidence="3">
    <location>
        <position position="952"/>
    </location>
</feature>
<feature type="region of interest" description="Disordered" evidence="4">
    <location>
        <begin position="39"/>
        <end position="109"/>
    </location>
</feature>